<evidence type="ECO:0000313" key="12">
    <source>
        <dbReference type="EMBL" id="RTN24970.1"/>
    </source>
</evidence>
<dbReference type="SUPFAM" id="SSF111369">
    <property type="entry name" value="HlyD-like secretion proteins"/>
    <property type="match status" value="1"/>
</dbReference>
<comment type="caution">
    <text evidence="12">The sequence shown here is derived from an EMBL/GenBank/DDBJ whole genome shotgun (WGS) entry which is preliminary data.</text>
</comment>
<dbReference type="NCBIfam" id="TIGR01843">
    <property type="entry name" value="type_I_hlyD"/>
    <property type="match status" value="1"/>
</dbReference>
<evidence type="ECO:0000256" key="9">
    <source>
        <dbReference type="RuleBase" id="RU365093"/>
    </source>
</evidence>
<evidence type="ECO:0000259" key="11">
    <source>
        <dbReference type="Pfam" id="PF26002"/>
    </source>
</evidence>
<feature type="coiled-coil region" evidence="10">
    <location>
        <begin position="179"/>
        <end position="228"/>
    </location>
</feature>
<proteinExistence type="inferred from homology"/>
<keyword evidence="4 9" id="KW-1003">Cell membrane</keyword>
<keyword evidence="3 9" id="KW-0813">Transport</keyword>
<comment type="similarity">
    <text evidence="2 9">Belongs to the membrane fusion protein (MFP) (TC 8.A.1) family.</text>
</comment>
<keyword evidence="5 9" id="KW-0997">Cell inner membrane</keyword>
<evidence type="ECO:0000256" key="4">
    <source>
        <dbReference type="ARBA" id="ARBA00022475"/>
    </source>
</evidence>
<dbReference type="InterPro" id="IPR050739">
    <property type="entry name" value="MFP"/>
</dbReference>
<feature type="transmembrane region" description="Helical" evidence="9">
    <location>
        <begin position="21"/>
        <end position="39"/>
    </location>
</feature>
<evidence type="ECO:0000256" key="1">
    <source>
        <dbReference type="ARBA" id="ARBA00004377"/>
    </source>
</evidence>
<dbReference type="Pfam" id="PF26002">
    <property type="entry name" value="Beta-barrel_AprE"/>
    <property type="match status" value="1"/>
</dbReference>
<dbReference type="Gene3D" id="2.40.30.170">
    <property type="match status" value="1"/>
</dbReference>
<keyword evidence="7 9" id="KW-1133">Transmembrane helix</keyword>
<organism evidence="12 13">
    <name type="scientific">Enterobacter quasimori</name>
    <dbReference type="NCBI Taxonomy" id="2838947"/>
    <lineage>
        <taxon>Bacteria</taxon>
        <taxon>Pseudomonadati</taxon>
        <taxon>Pseudomonadota</taxon>
        <taxon>Gammaproteobacteria</taxon>
        <taxon>Enterobacterales</taxon>
        <taxon>Enterobacteriaceae</taxon>
        <taxon>Enterobacter</taxon>
    </lineage>
</organism>
<dbReference type="PRINTS" id="PR01490">
    <property type="entry name" value="RTXTOXIND"/>
</dbReference>
<accession>A0ABY0AUT0</accession>
<dbReference type="Gene3D" id="2.40.50.100">
    <property type="match status" value="1"/>
</dbReference>
<keyword evidence="13" id="KW-1185">Reference proteome</keyword>
<sequence length="391" mass="43789">MNDFSRFNSRLKEPRLPRASLVAWSLFALLAVFIAWASLFKLDEVTTGSGKVIPSSHEQVIQSLEGGIIHSLMVREGDIVERGQQLAQLDRTKTESSVLESESRLNAALATAARLKAEVNDTELAFPEELDDDVELVKQETALYQSRRESLEKGLAGLRQGAELVQRELSLTRPLVTQGAASKVEVLRLERQKNELENKITEMKNQYYVRAREELAKANAEIEAQRSVMKGREDSLTRLTFNAPVRGIVKDIDVTTVGGVIPPNGKLMSLVPLDDQMVVEAKISPRDVAFIHPGQKALVKITAYDYSIYGGLEGEVTMISPDTLQDEVKRDVYYYRVYIRTDSNHLTNKQGQEFPVFPGMIATVDIKTGSKTILDYLLKPLNKAKEALRER</sequence>
<evidence type="ECO:0000313" key="13">
    <source>
        <dbReference type="Proteomes" id="UP000278241"/>
    </source>
</evidence>
<comment type="subcellular location">
    <subcellularLocation>
        <location evidence="1 9">Cell inner membrane</location>
        <topology evidence="1 9">Single-pass membrane protein</topology>
    </subcellularLocation>
</comment>
<feature type="domain" description="AprE-like beta-barrel" evidence="11">
    <location>
        <begin position="277"/>
        <end position="369"/>
    </location>
</feature>
<keyword evidence="8 9" id="KW-0472">Membrane</keyword>
<dbReference type="RefSeq" id="WP_042719184.1">
    <property type="nucleotide sequence ID" value="NZ_RXRX01000004.1"/>
</dbReference>
<evidence type="ECO:0000256" key="7">
    <source>
        <dbReference type="ARBA" id="ARBA00022989"/>
    </source>
</evidence>
<dbReference type="PANTHER" id="PTHR30386:SF26">
    <property type="entry name" value="TRANSPORT PROTEIN COMB"/>
    <property type="match status" value="1"/>
</dbReference>
<keyword evidence="10" id="KW-0175">Coiled coil</keyword>
<evidence type="ECO:0000256" key="10">
    <source>
        <dbReference type="SAM" id="Coils"/>
    </source>
</evidence>
<dbReference type="EMBL" id="RXRX01000004">
    <property type="protein sequence ID" value="RTN24970.1"/>
    <property type="molecule type" value="Genomic_DNA"/>
</dbReference>
<dbReference type="PANTHER" id="PTHR30386">
    <property type="entry name" value="MEMBRANE FUSION SUBUNIT OF EMRAB-TOLC MULTIDRUG EFFLUX PUMP"/>
    <property type="match status" value="1"/>
</dbReference>
<evidence type="ECO:0000256" key="3">
    <source>
        <dbReference type="ARBA" id="ARBA00022448"/>
    </source>
</evidence>
<keyword evidence="6 9" id="KW-0812">Transmembrane</keyword>
<reference evidence="12 13" key="1">
    <citation type="submission" date="2018-12" db="EMBL/GenBank/DDBJ databases">
        <title>The Batch Genome Submission of Enterobacter spp. strains.</title>
        <authorList>
            <person name="Wei L."/>
            <person name="Wu W."/>
            <person name="Lin J."/>
            <person name="Zhang X."/>
            <person name="Feng Y."/>
            <person name="Zong Z."/>
        </authorList>
    </citation>
    <scope>NUCLEOTIDE SEQUENCE [LARGE SCALE GENOMIC DNA]</scope>
    <source>
        <strain evidence="12 13">WCHEM090044</strain>
    </source>
</reference>
<evidence type="ECO:0000256" key="2">
    <source>
        <dbReference type="ARBA" id="ARBA00009477"/>
    </source>
</evidence>
<evidence type="ECO:0000256" key="8">
    <source>
        <dbReference type="ARBA" id="ARBA00023136"/>
    </source>
</evidence>
<evidence type="ECO:0000256" key="5">
    <source>
        <dbReference type="ARBA" id="ARBA00022519"/>
    </source>
</evidence>
<protein>
    <recommendedName>
        <fullName evidence="9">Membrane fusion protein (MFP) family protein</fullName>
    </recommendedName>
</protein>
<name>A0ABY0AUT0_9ENTR</name>
<dbReference type="InterPro" id="IPR058982">
    <property type="entry name" value="Beta-barrel_AprE"/>
</dbReference>
<dbReference type="InterPro" id="IPR010129">
    <property type="entry name" value="T1SS_HlyD"/>
</dbReference>
<gene>
    <name evidence="12" type="ORF">EKN94_08360</name>
</gene>
<feature type="coiled-coil region" evidence="10">
    <location>
        <begin position="98"/>
        <end position="125"/>
    </location>
</feature>
<dbReference type="Proteomes" id="UP000278241">
    <property type="component" value="Unassembled WGS sequence"/>
</dbReference>
<evidence type="ECO:0000256" key="6">
    <source>
        <dbReference type="ARBA" id="ARBA00022692"/>
    </source>
</evidence>